<name>A0A9W7EJD6_9STRA</name>
<dbReference type="AlphaFoldDB" id="A0A9W7EJD6"/>
<dbReference type="PANTHER" id="PTHR34203:SF15">
    <property type="entry name" value="SLL1173 PROTEIN"/>
    <property type="match status" value="1"/>
</dbReference>
<dbReference type="Gene3D" id="3.40.50.150">
    <property type="entry name" value="Vaccinia Virus protein VP39"/>
    <property type="match status" value="1"/>
</dbReference>
<dbReference type="Proteomes" id="UP001165160">
    <property type="component" value="Unassembled WGS sequence"/>
</dbReference>
<evidence type="ECO:0000313" key="3">
    <source>
        <dbReference type="Proteomes" id="UP001165160"/>
    </source>
</evidence>
<accession>A0A9W7EJD6</accession>
<organism evidence="2 3">
    <name type="scientific">Triparma verrucosa</name>
    <dbReference type="NCBI Taxonomy" id="1606542"/>
    <lineage>
        <taxon>Eukaryota</taxon>
        <taxon>Sar</taxon>
        <taxon>Stramenopiles</taxon>
        <taxon>Ochrophyta</taxon>
        <taxon>Bolidophyceae</taxon>
        <taxon>Parmales</taxon>
        <taxon>Triparmaceae</taxon>
        <taxon>Triparma</taxon>
    </lineage>
</organism>
<reference evidence="3" key="1">
    <citation type="journal article" date="2023" name="Commun. Biol.">
        <title>Genome analysis of Parmales, the sister group of diatoms, reveals the evolutionary specialization of diatoms from phago-mixotrophs to photoautotrophs.</title>
        <authorList>
            <person name="Ban H."/>
            <person name="Sato S."/>
            <person name="Yoshikawa S."/>
            <person name="Yamada K."/>
            <person name="Nakamura Y."/>
            <person name="Ichinomiya M."/>
            <person name="Sato N."/>
            <person name="Blanc-Mathieu R."/>
            <person name="Endo H."/>
            <person name="Kuwata A."/>
            <person name="Ogata H."/>
        </authorList>
    </citation>
    <scope>NUCLEOTIDE SEQUENCE [LARGE SCALE GENOMIC DNA]</scope>
    <source>
        <strain evidence="3">NIES 3699</strain>
    </source>
</reference>
<protein>
    <recommendedName>
        <fullName evidence="1">Methyltransferase FkbM domain-containing protein</fullName>
    </recommendedName>
</protein>
<feature type="domain" description="Methyltransferase FkbM" evidence="1">
    <location>
        <begin position="90"/>
        <end position="210"/>
    </location>
</feature>
<dbReference type="InterPro" id="IPR029063">
    <property type="entry name" value="SAM-dependent_MTases_sf"/>
</dbReference>
<dbReference type="InterPro" id="IPR052514">
    <property type="entry name" value="SAM-dependent_MTase"/>
</dbReference>
<keyword evidence="3" id="KW-1185">Reference proteome</keyword>
<dbReference type="Pfam" id="PF05050">
    <property type="entry name" value="Methyltransf_21"/>
    <property type="match status" value="1"/>
</dbReference>
<comment type="caution">
    <text evidence="2">The sequence shown here is derived from an EMBL/GenBank/DDBJ whole genome shotgun (WGS) entry which is preliminary data.</text>
</comment>
<dbReference type="NCBIfam" id="TIGR01444">
    <property type="entry name" value="fkbM_fam"/>
    <property type="match status" value="1"/>
</dbReference>
<sequence>MRDVDIAAGQPVILNIGCNKGFDAIKFYALWSLPKAPVPNVDDWWASLKNIANSINCGACGQCSGQPSAASSETFRKPEVHASKPPPPLVLCVEPLPINVKLLHKSCNVLNYDKNFPSLEVLDLAGSSHAGDIVYLPDSDSAGVENIAITNSVTNTQVRTTTVDALVEQYEIKEIDVLAIDTEGYDPLVLSGASKTLKERKVRYIEFEFHIKGPWVGTSLSSKIEDLDGFGYDCFWAGKDDKKNVGVLWPLTGTRNWDPRYDDVRAWSNIVCVDRLDQWAAVLEEYVYKPAVGTV</sequence>
<gene>
    <name evidence="2" type="ORF">TrVE_jg8652</name>
</gene>
<evidence type="ECO:0000313" key="2">
    <source>
        <dbReference type="EMBL" id="GMH81138.1"/>
    </source>
</evidence>
<dbReference type="SUPFAM" id="SSF53335">
    <property type="entry name" value="S-adenosyl-L-methionine-dependent methyltransferases"/>
    <property type="match status" value="1"/>
</dbReference>
<proteinExistence type="predicted"/>
<dbReference type="InterPro" id="IPR006342">
    <property type="entry name" value="FkbM_mtfrase"/>
</dbReference>
<dbReference type="EMBL" id="BRXX01000001">
    <property type="protein sequence ID" value="GMH81138.1"/>
    <property type="molecule type" value="Genomic_DNA"/>
</dbReference>
<evidence type="ECO:0000259" key="1">
    <source>
        <dbReference type="Pfam" id="PF05050"/>
    </source>
</evidence>
<dbReference type="PANTHER" id="PTHR34203">
    <property type="entry name" value="METHYLTRANSFERASE, FKBM FAMILY PROTEIN"/>
    <property type="match status" value="1"/>
</dbReference>